<dbReference type="OrthoDB" id="72963at2"/>
<proteinExistence type="predicted"/>
<evidence type="ECO:0008006" key="4">
    <source>
        <dbReference type="Google" id="ProtNLM"/>
    </source>
</evidence>
<dbReference type="InterPro" id="IPR010718">
    <property type="entry name" value="DUF1294"/>
</dbReference>
<gene>
    <name evidence="2" type="ORF">ALQ04_04252</name>
</gene>
<feature type="transmembrane region" description="Helical" evidence="1">
    <location>
        <begin position="116"/>
        <end position="135"/>
    </location>
</feature>
<evidence type="ECO:0000313" key="2">
    <source>
        <dbReference type="EMBL" id="RMQ47724.1"/>
    </source>
</evidence>
<accession>A0A3M4M352</accession>
<keyword evidence="1" id="KW-0472">Membrane</keyword>
<sequence>MSMRQRGGAQPANRARAPIQGLRLKLCILLLLCALPAYGAFMLWFKAGNAVAGAAYLLMSPLAFFLYRHDKRQAGQGGWRTPENILHASELLGGWPGALLAQQAFRHKTRKLSFQLVFWLIVLGHQLLWVDWLFLEQGWFKPWLSQLQRYLLTFR</sequence>
<protein>
    <recommendedName>
        <fullName evidence="4">DUF1294 domain-containing protein</fullName>
    </recommendedName>
</protein>
<dbReference type="AlphaFoldDB" id="A0A3M4M352"/>
<dbReference type="Proteomes" id="UP000277236">
    <property type="component" value="Unassembled WGS sequence"/>
</dbReference>
<feature type="transmembrane region" description="Helical" evidence="1">
    <location>
        <begin position="21"/>
        <end position="44"/>
    </location>
</feature>
<evidence type="ECO:0000313" key="3">
    <source>
        <dbReference type="Proteomes" id="UP000277236"/>
    </source>
</evidence>
<dbReference type="EMBL" id="RBRE01000035">
    <property type="protein sequence ID" value="RMQ47724.1"/>
    <property type="molecule type" value="Genomic_DNA"/>
</dbReference>
<keyword evidence="1" id="KW-0812">Transmembrane</keyword>
<comment type="caution">
    <text evidence="2">The sequence shown here is derived from an EMBL/GenBank/DDBJ whole genome shotgun (WGS) entry which is preliminary data.</text>
</comment>
<name>A0A3M4M352_PSECI</name>
<feature type="transmembrane region" description="Helical" evidence="1">
    <location>
        <begin position="50"/>
        <end position="67"/>
    </location>
</feature>
<dbReference type="Pfam" id="PF06961">
    <property type="entry name" value="DUF1294"/>
    <property type="match status" value="1"/>
</dbReference>
<reference evidence="2 3" key="1">
    <citation type="submission" date="2018-08" db="EMBL/GenBank/DDBJ databases">
        <title>Recombination of ecologically and evolutionarily significant loci maintains genetic cohesion in the Pseudomonas syringae species complex.</title>
        <authorList>
            <person name="Dillon M."/>
            <person name="Thakur S."/>
            <person name="Almeida R.N.D."/>
            <person name="Weir B.S."/>
            <person name="Guttman D.S."/>
        </authorList>
    </citation>
    <scope>NUCLEOTIDE SEQUENCE [LARGE SCALE GENOMIC DNA]</scope>
    <source>
        <strain evidence="2 3">ICMP 3353</strain>
    </source>
</reference>
<organism evidence="2 3">
    <name type="scientific">Pseudomonas cichorii</name>
    <dbReference type="NCBI Taxonomy" id="36746"/>
    <lineage>
        <taxon>Bacteria</taxon>
        <taxon>Pseudomonadati</taxon>
        <taxon>Pseudomonadota</taxon>
        <taxon>Gammaproteobacteria</taxon>
        <taxon>Pseudomonadales</taxon>
        <taxon>Pseudomonadaceae</taxon>
        <taxon>Pseudomonas</taxon>
    </lineage>
</organism>
<dbReference type="RefSeq" id="WP_122315420.1">
    <property type="nucleotide sequence ID" value="NZ_RBRE01000035.1"/>
</dbReference>
<keyword evidence="1" id="KW-1133">Transmembrane helix</keyword>
<evidence type="ECO:0000256" key="1">
    <source>
        <dbReference type="SAM" id="Phobius"/>
    </source>
</evidence>